<feature type="transmembrane region" description="Helical" evidence="9">
    <location>
        <begin position="193"/>
        <end position="212"/>
    </location>
</feature>
<dbReference type="AlphaFoldDB" id="A0A5S6PZ16"/>
<dbReference type="InterPro" id="IPR013099">
    <property type="entry name" value="K_chnl_dom"/>
</dbReference>
<comment type="subcellular location">
    <subcellularLocation>
        <location evidence="1">Membrane</location>
        <topology evidence="1">Multi-pass membrane protein</topology>
    </subcellularLocation>
</comment>
<dbReference type="GO" id="GO:0005886">
    <property type="term" value="C:plasma membrane"/>
    <property type="evidence" value="ECO:0007669"/>
    <property type="project" value="TreeGrafter"/>
</dbReference>
<dbReference type="WBParaSite" id="TMUE_3000014894.1">
    <property type="protein sequence ID" value="TMUE_3000014894.1"/>
    <property type="gene ID" value="WBGene00302378"/>
</dbReference>
<evidence type="ECO:0000256" key="9">
    <source>
        <dbReference type="SAM" id="Phobius"/>
    </source>
</evidence>
<dbReference type="InterPro" id="IPR003280">
    <property type="entry name" value="2pore_dom_K_chnl"/>
</dbReference>
<evidence type="ECO:0000256" key="8">
    <source>
        <dbReference type="RuleBase" id="RU003857"/>
    </source>
</evidence>
<dbReference type="Gene3D" id="1.10.287.70">
    <property type="match status" value="1"/>
</dbReference>
<evidence type="ECO:0000256" key="4">
    <source>
        <dbReference type="ARBA" id="ARBA00022989"/>
    </source>
</evidence>
<evidence type="ECO:0000313" key="13">
    <source>
        <dbReference type="WBParaSite" id="TMUE_3000014894.1"/>
    </source>
</evidence>
<evidence type="ECO:0000256" key="2">
    <source>
        <dbReference type="ARBA" id="ARBA00022448"/>
    </source>
</evidence>
<evidence type="ECO:0000256" key="3">
    <source>
        <dbReference type="ARBA" id="ARBA00022692"/>
    </source>
</evidence>
<organism evidence="11 12">
    <name type="scientific">Trichuris muris</name>
    <name type="common">Mouse whipworm</name>
    <dbReference type="NCBI Taxonomy" id="70415"/>
    <lineage>
        <taxon>Eukaryota</taxon>
        <taxon>Metazoa</taxon>
        <taxon>Ecdysozoa</taxon>
        <taxon>Nematoda</taxon>
        <taxon>Enoplea</taxon>
        <taxon>Dorylaimia</taxon>
        <taxon>Trichinellida</taxon>
        <taxon>Trichuridae</taxon>
        <taxon>Trichuris</taxon>
    </lineage>
</organism>
<reference evidence="11" key="1">
    <citation type="submission" date="2013-11" db="EMBL/GenBank/DDBJ databases">
        <authorList>
            <person name="Aslett M."/>
        </authorList>
    </citation>
    <scope>NUCLEOTIDE SEQUENCE [LARGE SCALE GENOMIC DNA]</scope>
    <source>
        <strain evidence="11">Edinburgh</strain>
    </source>
</reference>
<keyword evidence="6 9" id="KW-0472">Membrane</keyword>
<dbReference type="STRING" id="70415.A0A5S6PZ16"/>
<dbReference type="GO" id="GO:0015271">
    <property type="term" value="F:outward rectifier potassium channel activity"/>
    <property type="evidence" value="ECO:0007669"/>
    <property type="project" value="TreeGrafter"/>
</dbReference>
<keyword evidence="5 8" id="KW-0406">Ion transport</keyword>
<feature type="domain" description="Potassium channel" evidence="10">
    <location>
        <begin position="181"/>
        <end position="248"/>
    </location>
</feature>
<dbReference type="SUPFAM" id="SSF81324">
    <property type="entry name" value="Voltage-gated potassium channels"/>
    <property type="match status" value="2"/>
</dbReference>
<proteinExistence type="inferred from homology"/>
<evidence type="ECO:0000256" key="5">
    <source>
        <dbReference type="ARBA" id="ARBA00023065"/>
    </source>
</evidence>
<feature type="transmembrane region" description="Helical" evidence="9">
    <location>
        <begin position="348"/>
        <end position="364"/>
    </location>
</feature>
<feature type="transmembrane region" description="Helical" evidence="9">
    <location>
        <begin position="224"/>
        <end position="242"/>
    </location>
</feature>
<evidence type="ECO:0000256" key="1">
    <source>
        <dbReference type="ARBA" id="ARBA00004141"/>
    </source>
</evidence>
<comment type="similarity">
    <text evidence="8">Belongs to the two pore domain potassium channel (TC 1.A.1.8) family.</text>
</comment>
<dbReference type="Pfam" id="PF07885">
    <property type="entry name" value="Ion_trans_2"/>
    <property type="match status" value="2"/>
</dbReference>
<protein>
    <submittedName>
        <fullName evidence="12 13">Potassium channel domain-containing protein</fullName>
    </submittedName>
</protein>
<feature type="transmembrane region" description="Helical" evidence="9">
    <location>
        <begin position="87"/>
        <end position="114"/>
    </location>
</feature>
<keyword evidence="3 8" id="KW-0812">Transmembrane</keyword>
<dbReference type="GO" id="GO:0030322">
    <property type="term" value="P:stabilization of membrane potential"/>
    <property type="evidence" value="ECO:0007669"/>
    <property type="project" value="TreeGrafter"/>
</dbReference>
<reference evidence="12 13" key="3">
    <citation type="submission" date="2019-12" db="UniProtKB">
        <authorList>
            <consortium name="WormBaseParasite"/>
        </authorList>
    </citation>
    <scope>IDENTIFICATION</scope>
</reference>
<evidence type="ECO:0000256" key="6">
    <source>
        <dbReference type="ARBA" id="ARBA00023136"/>
    </source>
</evidence>
<evidence type="ECO:0000259" key="10">
    <source>
        <dbReference type="Pfam" id="PF07885"/>
    </source>
</evidence>
<dbReference type="WBParaSite" id="TMUE_0000000198.1">
    <property type="protein sequence ID" value="TMUE_0000000198.1"/>
    <property type="gene ID" value="WBGene00296143"/>
</dbReference>
<feature type="domain" description="Potassium channel" evidence="10">
    <location>
        <begin position="325"/>
        <end position="395"/>
    </location>
</feature>
<dbReference type="PANTHER" id="PTHR11003">
    <property type="entry name" value="POTASSIUM CHANNEL, SUBFAMILY K"/>
    <property type="match status" value="1"/>
</dbReference>
<dbReference type="PRINTS" id="PR01333">
    <property type="entry name" value="2POREKCHANEL"/>
</dbReference>
<keyword evidence="2 8" id="KW-0813">Transport</keyword>
<evidence type="ECO:0000313" key="12">
    <source>
        <dbReference type="WBParaSite" id="TMUE_0000000198.1"/>
    </source>
</evidence>
<reference evidence="11" key="2">
    <citation type="submission" date="2014-03" db="EMBL/GenBank/DDBJ databases">
        <title>The whipworm genome and dual-species transcriptomics of an intimate host-pathogen interaction.</title>
        <authorList>
            <person name="Foth B.J."/>
            <person name="Tsai I.J."/>
            <person name="Reid A.J."/>
            <person name="Bancroft A.J."/>
            <person name="Nichol S."/>
            <person name="Tracey A."/>
            <person name="Holroyd N."/>
            <person name="Cotton J.A."/>
            <person name="Stanley E.J."/>
            <person name="Zarowiecki M."/>
            <person name="Liu J.Z."/>
            <person name="Huckvale T."/>
            <person name="Cooper P.J."/>
            <person name="Grencis R.K."/>
            <person name="Berriman M."/>
        </authorList>
    </citation>
    <scope>NUCLEOTIDE SEQUENCE [LARGE SCALE GENOMIC DNA]</scope>
    <source>
        <strain evidence="11">Edinburgh</strain>
    </source>
</reference>
<keyword evidence="11" id="KW-1185">Reference proteome</keyword>
<dbReference type="Proteomes" id="UP000046395">
    <property type="component" value="Unassembled WGS sequence"/>
</dbReference>
<evidence type="ECO:0000256" key="7">
    <source>
        <dbReference type="ARBA" id="ARBA00023303"/>
    </source>
</evidence>
<feature type="transmembrane region" description="Helical" evidence="9">
    <location>
        <begin position="316"/>
        <end position="336"/>
    </location>
</feature>
<dbReference type="PANTHER" id="PTHR11003:SF335">
    <property type="entry name" value="POTASSIUM CHANNEL DOMAIN-CONTAINING PROTEIN"/>
    <property type="match status" value="1"/>
</dbReference>
<keyword evidence="7 8" id="KW-0407">Ion channel</keyword>
<keyword evidence="4 9" id="KW-1133">Transmembrane helix</keyword>
<feature type="transmembrane region" description="Helical" evidence="9">
    <location>
        <begin position="370"/>
        <end position="392"/>
    </location>
</feature>
<accession>A0A5S6PZ16</accession>
<name>A0A5S6PZ16_TRIMR</name>
<dbReference type="GO" id="GO:0022841">
    <property type="term" value="F:potassium ion leak channel activity"/>
    <property type="evidence" value="ECO:0007669"/>
    <property type="project" value="TreeGrafter"/>
</dbReference>
<sequence>MASQKCRYKTAESTSFPENLSTFSATFSSEGLSFYLSNDQDRPEETEACGDHLIPNNYRSIPINDKFKSQVPSLFSDSDSKNWRKELYIILPHFGLVFLSLIYTVIGAVVFYYIEYPNESILKRKSLDRINELHVVFTDDLWQLFLNHSISSKGDWDRLVNDYFDQLMETMHEAFSDNYISVDEIRNNRTENVWSFSSSFFFSITLITTIGYGHLVPKTLDGRVACLIFAVFGIPLILVTIADLGKFLSLLTGKTYVALSESCKTICKRTCILFPQCAKRSSCEGSTGGHESTSASETYQANSSENEFLNPDEKTVSVFFVMTIWIGYTALGALLLQLWEPWTFFDSFYYCFITVTTIGFGDIVPLNKTFLWATVLYFVLGLVVTTMCVDLVGSQYIQKFHYFGRNVKRVTETALANWNGRVVRLGDVFHYVAFLQKSFGLGPEQMDRIAALPTDYLIECMMHGRQPNLNLFSGRPYIPNDIYYIKWIEQPRTASYTSEKVLASVESLEVTSRCSTKRTPREWYYHMAFEHMNAAAETST</sequence>
<evidence type="ECO:0000313" key="11">
    <source>
        <dbReference type="Proteomes" id="UP000046395"/>
    </source>
</evidence>